<evidence type="ECO:0000256" key="4">
    <source>
        <dbReference type="ARBA" id="ARBA00023242"/>
    </source>
</evidence>
<feature type="region of interest" description="Disordered" evidence="5">
    <location>
        <begin position="1"/>
        <end position="31"/>
    </location>
</feature>
<organism evidence="7 8">
    <name type="scientific">Penicillium citrinum</name>
    <dbReference type="NCBI Taxonomy" id="5077"/>
    <lineage>
        <taxon>Eukaryota</taxon>
        <taxon>Fungi</taxon>
        <taxon>Dikarya</taxon>
        <taxon>Ascomycota</taxon>
        <taxon>Pezizomycotina</taxon>
        <taxon>Eurotiomycetes</taxon>
        <taxon>Eurotiomycetidae</taxon>
        <taxon>Eurotiales</taxon>
        <taxon>Aspergillaceae</taxon>
        <taxon>Penicillium</taxon>
    </lineage>
</organism>
<dbReference type="SMART" id="SM00066">
    <property type="entry name" value="GAL4"/>
    <property type="match status" value="1"/>
</dbReference>
<accession>A0A9W9TUN4</accession>
<dbReference type="RefSeq" id="XP_056505070.1">
    <property type="nucleotide sequence ID" value="XM_056639313.1"/>
</dbReference>
<evidence type="ECO:0000313" key="8">
    <source>
        <dbReference type="Proteomes" id="UP001147733"/>
    </source>
</evidence>
<keyword evidence="4" id="KW-0539">Nucleus</keyword>
<proteinExistence type="predicted"/>
<reference evidence="7" key="2">
    <citation type="journal article" date="2023" name="IMA Fungus">
        <title>Comparative genomic study of the Penicillium genus elucidates a diverse pangenome and 15 lateral gene transfer events.</title>
        <authorList>
            <person name="Petersen C."/>
            <person name="Sorensen T."/>
            <person name="Nielsen M.R."/>
            <person name="Sondergaard T.E."/>
            <person name="Sorensen J.L."/>
            <person name="Fitzpatrick D.A."/>
            <person name="Frisvad J.C."/>
            <person name="Nielsen K.L."/>
        </authorList>
    </citation>
    <scope>NUCLEOTIDE SEQUENCE</scope>
    <source>
        <strain evidence="7">IBT 23319</strain>
    </source>
</reference>
<dbReference type="OrthoDB" id="5392779at2759"/>
<dbReference type="AlphaFoldDB" id="A0A9W9TUN4"/>
<name>A0A9W9TUN4_PENCI</name>
<keyword evidence="3" id="KW-0804">Transcription</keyword>
<keyword evidence="8" id="KW-1185">Reference proteome</keyword>
<evidence type="ECO:0000256" key="1">
    <source>
        <dbReference type="ARBA" id="ARBA00023015"/>
    </source>
</evidence>
<dbReference type="EMBL" id="JAPQKT010000001">
    <property type="protein sequence ID" value="KAJ5242066.1"/>
    <property type="molecule type" value="Genomic_DNA"/>
</dbReference>
<evidence type="ECO:0000313" key="7">
    <source>
        <dbReference type="EMBL" id="KAJ5242066.1"/>
    </source>
</evidence>
<dbReference type="PANTHER" id="PTHR47840:SF1">
    <property type="entry name" value="ZN(II)2CYS6 TRANSCRIPTION FACTOR (EUROFUNG)"/>
    <property type="match status" value="1"/>
</dbReference>
<dbReference type="PROSITE" id="PS50048">
    <property type="entry name" value="ZN2_CY6_FUNGAL_2"/>
    <property type="match status" value="1"/>
</dbReference>
<dbReference type="SUPFAM" id="SSF57701">
    <property type="entry name" value="Zn2/Cys6 DNA-binding domain"/>
    <property type="match status" value="1"/>
</dbReference>
<dbReference type="InterPro" id="IPR036864">
    <property type="entry name" value="Zn2-C6_fun-type_DNA-bd_sf"/>
</dbReference>
<dbReference type="GeneID" id="81378480"/>
<keyword evidence="2" id="KW-0238">DNA-binding</keyword>
<dbReference type="PANTHER" id="PTHR47840">
    <property type="entry name" value="ZN(II)2CYS6 TRANSCRIPTION FACTOR (EUROFUNG)-RELATED"/>
    <property type="match status" value="1"/>
</dbReference>
<dbReference type="GO" id="GO:0000981">
    <property type="term" value="F:DNA-binding transcription factor activity, RNA polymerase II-specific"/>
    <property type="evidence" value="ECO:0007669"/>
    <property type="project" value="InterPro"/>
</dbReference>
<evidence type="ECO:0000256" key="5">
    <source>
        <dbReference type="SAM" id="MobiDB-lite"/>
    </source>
</evidence>
<dbReference type="Proteomes" id="UP001147733">
    <property type="component" value="Unassembled WGS sequence"/>
</dbReference>
<keyword evidence="1" id="KW-0805">Transcription regulation</keyword>
<gene>
    <name evidence="7" type="ORF">N7469_000393</name>
</gene>
<dbReference type="InterPro" id="IPR001138">
    <property type="entry name" value="Zn2Cys6_DnaBD"/>
</dbReference>
<feature type="compositionally biased region" description="Basic and acidic residues" evidence="5">
    <location>
        <begin position="71"/>
        <end position="81"/>
    </location>
</feature>
<comment type="caution">
    <text evidence="7">The sequence shown here is derived from an EMBL/GenBank/DDBJ whole genome shotgun (WGS) entry which is preliminary data.</text>
</comment>
<dbReference type="PROSITE" id="PS00463">
    <property type="entry name" value="ZN2_CY6_FUNGAL_1"/>
    <property type="match status" value="1"/>
</dbReference>
<protein>
    <recommendedName>
        <fullName evidence="6">Zn(2)-C6 fungal-type domain-containing protein</fullName>
    </recommendedName>
</protein>
<feature type="domain" description="Zn(2)-C6 fungal-type" evidence="6">
    <location>
        <begin position="31"/>
        <end position="64"/>
    </location>
</feature>
<dbReference type="Pfam" id="PF00172">
    <property type="entry name" value="Zn_clus"/>
    <property type="match status" value="1"/>
</dbReference>
<dbReference type="GO" id="GO:0008270">
    <property type="term" value="F:zinc ion binding"/>
    <property type="evidence" value="ECO:0007669"/>
    <property type="project" value="InterPro"/>
</dbReference>
<dbReference type="Gene3D" id="4.10.240.10">
    <property type="entry name" value="Zn(2)-C6 fungal-type DNA-binding domain"/>
    <property type="match status" value="1"/>
</dbReference>
<feature type="region of interest" description="Disordered" evidence="5">
    <location>
        <begin position="48"/>
        <end position="81"/>
    </location>
</feature>
<evidence type="ECO:0000256" key="2">
    <source>
        <dbReference type="ARBA" id="ARBA00023125"/>
    </source>
</evidence>
<evidence type="ECO:0000256" key="3">
    <source>
        <dbReference type="ARBA" id="ARBA00023163"/>
    </source>
</evidence>
<reference evidence="7" key="1">
    <citation type="submission" date="2022-11" db="EMBL/GenBank/DDBJ databases">
        <authorList>
            <person name="Petersen C."/>
        </authorList>
    </citation>
    <scope>NUCLEOTIDE SEQUENCE</scope>
    <source>
        <strain evidence="7">IBT 23319</strain>
    </source>
</reference>
<dbReference type="GO" id="GO:0003677">
    <property type="term" value="F:DNA binding"/>
    <property type="evidence" value="ECO:0007669"/>
    <property type="project" value="UniProtKB-KW"/>
</dbReference>
<dbReference type="CDD" id="cd00067">
    <property type="entry name" value="GAL4"/>
    <property type="match status" value="1"/>
</dbReference>
<sequence length="675" mass="75040">MGSSHRGDETNLSPLDAEQPPRKKVRKGTRSCWECKHRKVRCHFESDGKPSCKECISRGSTCRSQDLPEPENPRESDRSNLNERMTRVELLLEKVLQKLDGANGAASPNQFTALSTSEAATPADNAPVLSLFQNEIIGCRQSSPTVIHNTLPVKNGRDMDRLRHDLLVLMLPEKTIHKISEASSCWWLLRAQCFHVYEQSLLPIPYPQLSNSHPTLITMCLLWVAISLQQLPTDCPMGFLNLPCSPKQLIEQYMAAAGSLASLNEDMLSSLEGIECFILQAIIHNNDGRLRSAWTSYRHAMNIAQITGLHSPVPADREPGQVTSKASLIWGHIIHADRYLSLMLGMHHGIGDVAFDSRYFSDQKPSSGSMVALGRIAGSIIDRNQTFGEMTSGMVRMTQTIDATLGAIELPSIDLRIAHVSQHRTIERAKSYSELMTHLWFHQLTAWLHLPFLLKPNIRDRYDYSRRSCLQASREMISCYTKIRDLTSGSFCCKSLDFQAFTAAVTLVLDMLGPGTIVSGSQSDWAAVESVMAVLRQQKDAEFPGKVATRGVAALETLMGIVKHNASEQSSPHVPVSLQQEGEGHIKIEIPYFGSFLLHRNARKHIDVAQSQTVADVSPRQSTLPTPVDNTNTIEESQLALLDLGPDLDLWTFDVDLSTLPPFLSDFGDNWDLGL</sequence>
<dbReference type="CDD" id="cd12148">
    <property type="entry name" value="fungal_TF_MHR"/>
    <property type="match status" value="1"/>
</dbReference>
<evidence type="ECO:0000259" key="6">
    <source>
        <dbReference type="PROSITE" id="PS50048"/>
    </source>
</evidence>